<dbReference type="Proteomes" id="UP000287168">
    <property type="component" value="Unassembled WGS sequence"/>
</dbReference>
<dbReference type="AlphaFoldDB" id="A0A451GHS4"/>
<dbReference type="RefSeq" id="WP_128490482.1">
    <property type="nucleotide sequence ID" value="NZ_JBHLXB010000068.1"/>
</dbReference>
<keyword evidence="1" id="KW-1133">Transmembrane helix</keyword>
<dbReference type="OrthoDB" id="7871392at2"/>
<gene>
    <name evidence="2" type="ORF">EP867_16015</name>
</gene>
<sequence length="135" mass="15168">MTETEAVPDLIAAHNERVKMRANFMNALSIGLIGFAFLRPLAEGQLFAGWHTVPLPPDNVEPSGAELPAGTVDFLLEMETHYPTPNRIDQFLYQAPPFSGIFEWVPMWTVWVALGVALHFAAQRPLRKLKKEVKK</sequence>
<feature type="transmembrane region" description="Helical" evidence="1">
    <location>
        <begin position="101"/>
        <end position="122"/>
    </location>
</feature>
<name>A0A451GHS4_9RHOB</name>
<keyword evidence="3" id="KW-1185">Reference proteome</keyword>
<proteinExistence type="predicted"/>
<evidence type="ECO:0000313" key="3">
    <source>
        <dbReference type="Proteomes" id="UP000287168"/>
    </source>
</evidence>
<accession>A0A451GHS4</accession>
<protein>
    <submittedName>
        <fullName evidence="2">Uncharacterized protein</fullName>
    </submittedName>
</protein>
<organism evidence="2 3">
    <name type="scientific">Falsigemmobacter intermedius</name>
    <dbReference type="NCBI Taxonomy" id="1553448"/>
    <lineage>
        <taxon>Bacteria</taxon>
        <taxon>Pseudomonadati</taxon>
        <taxon>Pseudomonadota</taxon>
        <taxon>Alphaproteobacteria</taxon>
        <taxon>Rhodobacterales</taxon>
        <taxon>Paracoccaceae</taxon>
        <taxon>Falsigemmobacter</taxon>
    </lineage>
</organism>
<reference evidence="2 3" key="1">
    <citation type="journal article" date="2015" name="Int. J. Syst. Evol. Microbiol.">
        <title>Gemmobacter intermedius sp. nov., isolated from a white stork (Ciconia ciconia).</title>
        <authorList>
            <person name="Kampfer P."/>
            <person name="Jerzak L."/>
            <person name="Wilharm G."/>
            <person name="Golke J."/>
            <person name="Busse H.J."/>
            <person name="Glaeser S.P."/>
        </authorList>
    </citation>
    <scope>NUCLEOTIDE SEQUENCE [LARGE SCALE GENOMIC DNA]</scope>
    <source>
        <strain evidence="2 3">119/4</strain>
    </source>
</reference>
<feature type="transmembrane region" description="Helical" evidence="1">
    <location>
        <begin position="24"/>
        <end position="42"/>
    </location>
</feature>
<evidence type="ECO:0000256" key="1">
    <source>
        <dbReference type="SAM" id="Phobius"/>
    </source>
</evidence>
<keyword evidence="1" id="KW-0472">Membrane</keyword>
<keyword evidence="1" id="KW-0812">Transmembrane</keyword>
<comment type="caution">
    <text evidence="2">The sequence shown here is derived from an EMBL/GenBank/DDBJ whole genome shotgun (WGS) entry which is preliminary data.</text>
</comment>
<evidence type="ECO:0000313" key="2">
    <source>
        <dbReference type="EMBL" id="RWY38514.1"/>
    </source>
</evidence>
<dbReference type="EMBL" id="SBLC01000034">
    <property type="protein sequence ID" value="RWY38514.1"/>
    <property type="molecule type" value="Genomic_DNA"/>
</dbReference>